<sequence>MNRRSALHAWLPRLVLKKARVKLIFSFMSTTLCCPSADYFQKLKLSPRNQQKIISVSLPIFYLRKFSSLSMSTAPR</sequence>
<evidence type="ECO:0000313" key="2">
    <source>
        <dbReference type="Proteomes" id="UP001642360"/>
    </source>
</evidence>
<protein>
    <recommendedName>
        <fullName evidence="3">Secreted protein</fullName>
    </recommendedName>
</protein>
<dbReference type="EMBL" id="CAUOFW020008677">
    <property type="protein sequence ID" value="CAK9183550.1"/>
    <property type="molecule type" value="Genomic_DNA"/>
</dbReference>
<gene>
    <name evidence="1" type="ORF">ILEXP_LOCUS53825</name>
</gene>
<dbReference type="AlphaFoldDB" id="A0ABC8UR92"/>
<comment type="caution">
    <text evidence="1">The sequence shown here is derived from an EMBL/GenBank/DDBJ whole genome shotgun (WGS) entry which is preliminary data.</text>
</comment>
<keyword evidence="2" id="KW-1185">Reference proteome</keyword>
<organism evidence="1 2">
    <name type="scientific">Ilex paraguariensis</name>
    <name type="common">yerba mate</name>
    <dbReference type="NCBI Taxonomy" id="185542"/>
    <lineage>
        <taxon>Eukaryota</taxon>
        <taxon>Viridiplantae</taxon>
        <taxon>Streptophyta</taxon>
        <taxon>Embryophyta</taxon>
        <taxon>Tracheophyta</taxon>
        <taxon>Spermatophyta</taxon>
        <taxon>Magnoliopsida</taxon>
        <taxon>eudicotyledons</taxon>
        <taxon>Gunneridae</taxon>
        <taxon>Pentapetalae</taxon>
        <taxon>asterids</taxon>
        <taxon>campanulids</taxon>
        <taxon>Aquifoliales</taxon>
        <taxon>Aquifoliaceae</taxon>
        <taxon>Ilex</taxon>
    </lineage>
</organism>
<evidence type="ECO:0008006" key="3">
    <source>
        <dbReference type="Google" id="ProtNLM"/>
    </source>
</evidence>
<reference evidence="1 2" key="1">
    <citation type="submission" date="2024-02" db="EMBL/GenBank/DDBJ databases">
        <authorList>
            <person name="Vignale AGUSTIN F."/>
            <person name="Sosa J E."/>
            <person name="Modenutti C."/>
        </authorList>
    </citation>
    <scope>NUCLEOTIDE SEQUENCE [LARGE SCALE GENOMIC DNA]</scope>
</reference>
<proteinExistence type="predicted"/>
<dbReference type="Proteomes" id="UP001642360">
    <property type="component" value="Unassembled WGS sequence"/>
</dbReference>
<name>A0ABC8UR92_9AQUA</name>
<accession>A0ABC8UR92</accession>
<evidence type="ECO:0000313" key="1">
    <source>
        <dbReference type="EMBL" id="CAK9183550.1"/>
    </source>
</evidence>
<feature type="non-terminal residue" evidence="1">
    <location>
        <position position="76"/>
    </location>
</feature>